<dbReference type="InterPro" id="IPR029063">
    <property type="entry name" value="SAM-dependent_MTases_sf"/>
</dbReference>
<sequence length="1521" mass="164569">MPLQGYKDVLQNVGKSGRDLMAWHFQQGLYSISCYSGTGFIEMTLCAIGASLETDFGYDLGRGVKNVEACDVLPLCRSVLIGFRGGSGFDHVFGDFNDRVRADVRAQLHDITRPSKHDISASNPGELVRDVRAKINRMFDLLGADAFEGASSRCYKHDRHCFVHDVPPRVIDGEVAGAWAGMRVASAGATCLDYTPWGDQCGLAGPRAKTLITYLAERKAKKEALMVLECVFSEVLVSLLLAVLGDEYDVDYVELGPDDLGHPHMRSRMWVVGYRRASLIRTGSLAEMKECFARRVVGDADDYFVASDEEINQDLARIARQRHVDALPPWLIGHLAGYREEHWRRVVMGELGVGEPRVVDLSQDPVESPRQARVLQTLTRSGMRYSILKKRPMLGKERYGSMGVPVKSLVGAFGGPASSRPCWACPFEHIFEQLSDTHCCLLTGNGMHMLPRLKCGSICRRTALHSGPWITMVSKADERYVVDDGELPEADVGESEHGGDGLAAAPPPPEPHLQMMATRGQRILKDPKGMDLASGADPERQAIFSLPAKAANMCKLCCSAPKAGKHTYCKKCRQKVEAAKRAICVDEESTTYFSELEKMADPTKLRIVIFDCEKQLNPDGQATRGNPRTGEFDIMGYKEVWETSTVVDEGQKRVPMTHFRFIKHFTEEEGYTPTEAQRFWEECEAADCPRDWKGRNGEVRLKVAVEDFELVFNRKRKGNELSGSLKEKKKPKVIGASTAQARWTGQRDMSRGAEKKGARRAATSASAGSSALSDADGDGPAVKKAKFDAESKRNQFRSSCRDQTKGIRANLEETLCSAEKAWGAFSSEELASDDYREYHFTLAGRVLALRVVLGSGLKAAMGKYYAPSHCTEGADAAFDAALAGDSVAVQTLCDWLKSKGLAMPCAGFAETLTVARLCVDAANAGAEVSSAEELKAAVALWKEKVQRLLELTQATKTAEKDLVARKASAEKRKAQKATQAAKQAAQERAKFEKEEKKKAEKAAQEARKRAAQQPAAALAPKAAWTILTCDLKHHVEISKTSAVEFKQSEVDCQLPHVVSNVDTAFFTDCKEAVAVTSAWKMGFPTSEPVKAKGKSTWGLPQAEALRTGLSNFGPPSESCCEDLATTSYTSALRSVSVFGYSVSLRNSGTETHSLGSLRLQLAGRRLVIAARVEDVVGFVQEEAEPVIRKPTSTDLSNIFKYADQKIVDALRGRGARLFHTIVEPSSVLYMPVGFWVIEKPIGLEDNFGIRCSCLPRVAPQSAAAESFRALCNVIANGVPDPRQVKYVTTVFEAMTGQPVDTQAAPGSAPVKAEERERAQGDGAEHEHAQGDGAKLKEEAVSVYPGSDANAEPTMAAGSSGVAAKASVANKWGKYGGKKKSPQAESAQEETGGQPMVHYNAVAAPAQGLDTSWPEDLGLTLPPGRSRVRGRRSTKEQGLRTPSSVGTPVFSDTGSSGVQTAGESAETATEVPSLGASGATAAVAGAPGSGDSGETSSAKSELEEPVRAARKLDDQQAAALAP</sequence>
<keyword evidence="3" id="KW-1185">Reference proteome</keyword>
<feature type="compositionally biased region" description="Basic and acidic residues" evidence="1">
    <location>
        <begin position="1311"/>
        <end position="1334"/>
    </location>
</feature>
<feature type="compositionally biased region" description="Basic and acidic residues" evidence="1">
    <location>
        <begin position="1499"/>
        <end position="1513"/>
    </location>
</feature>
<proteinExistence type="predicted"/>
<feature type="compositionally biased region" description="Polar residues" evidence="1">
    <location>
        <begin position="1439"/>
        <end position="1461"/>
    </location>
</feature>
<feature type="region of interest" description="Disordered" evidence="1">
    <location>
        <begin position="973"/>
        <end position="1014"/>
    </location>
</feature>
<comment type="caution">
    <text evidence="2">The sequence shown here is derived from an EMBL/GenBank/DDBJ whole genome shotgun (WGS) entry which is preliminary data.</text>
</comment>
<feature type="region of interest" description="Disordered" evidence="1">
    <location>
        <begin position="1408"/>
        <end position="1521"/>
    </location>
</feature>
<accession>A0ABN9TSE0</accession>
<name>A0ABN9TSE0_9DINO</name>
<feature type="compositionally biased region" description="Low complexity" evidence="1">
    <location>
        <begin position="1472"/>
        <end position="1485"/>
    </location>
</feature>
<dbReference type="Proteomes" id="UP001189429">
    <property type="component" value="Unassembled WGS sequence"/>
</dbReference>
<evidence type="ECO:0000313" key="2">
    <source>
        <dbReference type="EMBL" id="CAK0848117.1"/>
    </source>
</evidence>
<protein>
    <submittedName>
        <fullName evidence="2">Uncharacterized protein</fullName>
    </submittedName>
</protein>
<evidence type="ECO:0000256" key="1">
    <source>
        <dbReference type="SAM" id="MobiDB-lite"/>
    </source>
</evidence>
<feature type="region of interest" description="Disordered" evidence="1">
    <location>
        <begin position="1297"/>
        <end position="1334"/>
    </location>
</feature>
<organism evidence="2 3">
    <name type="scientific">Prorocentrum cordatum</name>
    <dbReference type="NCBI Taxonomy" id="2364126"/>
    <lineage>
        <taxon>Eukaryota</taxon>
        <taxon>Sar</taxon>
        <taxon>Alveolata</taxon>
        <taxon>Dinophyceae</taxon>
        <taxon>Prorocentrales</taxon>
        <taxon>Prorocentraceae</taxon>
        <taxon>Prorocentrum</taxon>
    </lineage>
</organism>
<dbReference type="EMBL" id="CAUYUJ010014950">
    <property type="protein sequence ID" value="CAK0848117.1"/>
    <property type="molecule type" value="Genomic_DNA"/>
</dbReference>
<feature type="region of interest" description="Disordered" evidence="1">
    <location>
        <begin position="722"/>
        <end position="790"/>
    </location>
</feature>
<feature type="compositionally biased region" description="Basic and acidic residues" evidence="1">
    <location>
        <begin position="985"/>
        <end position="1008"/>
    </location>
</feature>
<evidence type="ECO:0000313" key="3">
    <source>
        <dbReference type="Proteomes" id="UP001189429"/>
    </source>
</evidence>
<feature type="compositionally biased region" description="Low complexity" evidence="1">
    <location>
        <begin position="760"/>
        <end position="780"/>
    </location>
</feature>
<dbReference type="SUPFAM" id="SSF53335">
    <property type="entry name" value="S-adenosyl-L-methionine-dependent methyltransferases"/>
    <property type="match status" value="1"/>
</dbReference>
<gene>
    <name evidence="2" type="ORF">PCOR1329_LOCUS41141</name>
</gene>
<reference evidence="2" key="1">
    <citation type="submission" date="2023-10" db="EMBL/GenBank/DDBJ databases">
        <authorList>
            <person name="Chen Y."/>
            <person name="Shah S."/>
            <person name="Dougan E. K."/>
            <person name="Thang M."/>
            <person name="Chan C."/>
        </authorList>
    </citation>
    <scope>NUCLEOTIDE SEQUENCE [LARGE SCALE GENOMIC DNA]</scope>
</reference>